<dbReference type="PANTHER" id="PTHR42866">
    <property type="entry name" value="3-DEOXY-MANNO-OCTULOSONATE CYTIDYLYLTRANSFERASE"/>
    <property type="match status" value="1"/>
</dbReference>
<keyword evidence="7" id="KW-1185">Reference proteome</keyword>
<dbReference type="RefSeq" id="WP_089323107.1">
    <property type="nucleotide sequence ID" value="NZ_FZOB01000006.1"/>
</dbReference>
<dbReference type="SUPFAM" id="SSF53448">
    <property type="entry name" value="Nucleotide-diphospho-sugar transferases"/>
    <property type="match status" value="1"/>
</dbReference>
<dbReference type="EMBL" id="FZOB01000006">
    <property type="protein sequence ID" value="SNR78455.1"/>
    <property type="molecule type" value="Genomic_DNA"/>
</dbReference>
<dbReference type="InterPro" id="IPR003329">
    <property type="entry name" value="Cytidylyl_trans"/>
</dbReference>
<organism evidence="6 7">
    <name type="scientific">Desulfurobacterium atlanticum</name>
    <dbReference type="NCBI Taxonomy" id="240169"/>
    <lineage>
        <taxon>Bacteria</taxon>
        <taxon>Pseudomonadati</taxon>
        <taxon>Aquificota</taxon>
        <taxon>Aquificia</taxon>
        <taxon>Desulfurobacteriales</taxon>
        <taxon>Desulfurobacteriaceae</taxon>
        <taxon>Desulfurobacterium</taxon>
    </lineage>
</organism>
<keyword evidence="3 5" id="KW-0548">Nucleotidyltransferase</keyword>
<evidence type="ECO:0000256" key="3">
    <source>
        <dbReference type="ARBA" id="ARBA00022695"/>
    </source>
</evidence>
<sequence>MLSDCLIVIPARIGSKRLPGKPLRKLLGKTLIEWVFEAAKKVTDNVVVATDSDDVVSVVKKAGGEAVITSSFHQSGTDRVAEAVRLIGQEFEYVVNIQGDEPFVEEEHLFPVVKRLKEGDRFSTIAAKFSSFEDVENPANVKVVLDRDGYAIYFSRSIIPFDRDGFLSADNYLKHIGIYGFRKDALFEFVSWNVGFLERVEKLEQLRILEHGEKIAVSVVEKFGIGVDTEEDLKKAEKLLRERLNGC</sequence>
<name>A0A238Z4U2_9BACT</name>
<gene>
    <name evidence="5" type="primary">kdsB</name>
    <name evidence="6" type="ORF">SAMN06265340_10677</name>
</gene>
<dbReference type="NCBIfam" id="NF003952">
    <property type="entry name" value="PRK05450.1-5"/>
    <property type="match status" value="1"/>
</dbReference>
<dbReference type="PANTHER" id="PTHR42866:SF2">
    <property type="entry name" value="3-DEOXY-MANNO-OCTULOSONATE CYTIDYLYLTRANSFERASE, MITOCHONDRIAL"/>
    <property type="match status" value="1"/>
</dbReference>
<keyword evidence="2 5" id="KW-0808">Transferase</keyword>
<comment type="pathway">
    <text evidence="5">Nucleotide-sugar biosynthesis; CMP-3-deoxy-D-manno-octulosonate biosynthesis; CMP-3-deoxy-D-manno-octulosonate from 3-deoxy-D-manno-octulosonate and CTP: step 1/1.</text>
</comment>
<dbReference type="GO" id="GO:0008690">
    <property type="term" value="F:3-deoxy-manno-octulosonate cytidylyltransferase activity"/>
    <property type="evidence" value="ECO:0007669"/>
    <property type="project" value="UniProtKB-UniRule"/>
</dbReference>
<dbReference type="UniPathway" id="UPA00358">
    <property type="reaction ID" value="UER00476"/>
</dbReference>
<dbReference type="GO" id="GO:0005829">
    <property type="term" value="C:cytosol"/>
    <property type="evidence" value="ECO:0007669"/>
    <property type="project" value="TreeGrafter"/>
</dbReference>
<dbReference type="OrthoDB" id="9815559at2"/>
<reference evidence="7" key="1">
    <citation type="submission" date="2017-06" db="EMBL/GenBank/DDBJ databases">
        <authorList>
            <person name="Varghese N."/>
            <person name="Submissions S."/>
        </authorList>
    </citation>
    <scope>NUCLEOTIDE SEQUENCE [LARGE SCALE GENOMIC DNA]</scope>
    <source>
        <strain evidence="7">DSM 15668</strain>
    </source>
</reference>
<comment type="subcellular location">
    <subcellularLocation>
        <location evidence="5">Cytoplasm</location>
    </subcellularLocation>
    <subcellularLocation>
        <location evidence="1">Membrane</location>
    </subcellularLocation>
</comment>
<dbReference type="GO" id="GO:0016020">
    <property type="term" value="C:membrane"/>
    <property type="evidence" value="ECO:0007669"/>
    <property type="project" value="UniProtKB-SubCell"/>
</dbReference>
<accession>A0A238Z4U2</accession>
<keyword evidence="4 5" id="KW-0448">Lipopolysaccharide biosynthesis</keyword>
<dbReference type="HAMAP" id="MF_00057">
    <property type="entry name" value="KdsB"/>
    <property type="match status" value="1"/>
</dbReference>
<dbReference type="GO" id="GO:0033468">
    <property type="term" value="P:CMP-keto-3-deoxy-D-manno-octulosonic acid biosynthetic process"/>
    <property type="evidence" value="ECO:0007669"/>
    <property type="project" value="UniProtKB-UniRule"/>
</dbReference>
<evidence type="ECO:0000256" key="1">
    <source>
        <dbReference type="ARBA" id="ARBA00004370"/>
    </source>
</evidence>
<dbReference type="NCBIfam" id="NF003950">
    <property type="entry name" value="PRK05450.1-3"/>
    <property type="match status" value="1"/>
</dbReference>
<protein>
    <recommendedName>
        <fullName evidence="5">3-deoxy-manno-octulosonate cytidylyltransferase</fullName>
        <ecNumber evidence="5">2.7.7.38</ecNumber>
    </recommendedName>
    <alternativeName>
        <fullName evidence="5">CMP-2-keto-3-deoxyoctulosonic acid synthase</fullName>
        <shortName evidence="5">CKS</shortName>
        <shortName evidence="5">CMP-KDO synthase</shortName>
    </alternativeName>
</protein>
<evidence type="ECO:0000256" key="2">
    <source>
        <dbReference type="ARBA" id="ARBA00022679"/>
    </source>
</evidence>
<dbReference type="Proteomes" id="UP000198405">
    <property type="component" value="Unassembled WGS sequence"/>
</dbReference>
<dbReference type="InterPro" id="IPR029044">
    <property type="entry name" value="Nucleotide-diphossugar_trans"/>
</dbReference>
<dbReference type="GO" id="GO:0009103">
    <property type="term" value="P:lipopolysaccharide biosynthetic process"/>
    <property type="evidence" value="ECO:0007669"/>
    <property type="project" value="UniProtKB-UniRule"/>
</dbReference>
<comment type="function">
    <text evidence="5">Activates KDO (a required 8-carbon sugar) for incorporation into bacterial lipopolysaccharide in Gram-negative bacteria.</text>
</comment>
<evidence type="ECO:0000313" key="7">
    <source>
        <dbReference type="Proteomes" id="UP000198405"/>
    </source>
</evidence>
<dbReference type="FunFam" id="3.90.550.10:FF:000011">
    <property type="entry name" value="3-deoxy-manno-octulosonate cytidylyltransferase"/>
    <property type="match status" value="1"/>
</dbReference>
<evidence type="ECO:0000256" key="4">
    <source>
        <dbReference type="ARBA" id="ARBA00022985"/>
    </source>
</evidence>
<proteinExistence type="inferred from homology"/>
<dbReference type="NCBIfam" id="TIGR00466">
    <property type="entry name" value="kdsB"/>
    <property type="match status" value="1"/>
</dbReference>
<dbReference type="AlphaFoldDB" id="A0A238Z4U2"/>
<comment type="catalytic activity">
    <reaction evidence="5">
        <text>3-deoxy-alpha-D-manno-oct-2-ulosonate + CTP = CMP-3-deoxy-beta-D-manno-octulosonate + diphosphate</text>
        <dbReference type="Rhea" id="RHEA:23448"/>
        <dbReference type="ChEBI" id="CHEBI:33019"/>
        <dbReference type="ChEBI" id="CHEBI:37563"/>
        <dbReference type="ChEBI" id="CHEBI:85986"/>
        <dbReference type="ChEBI" id="CHEBI:85987"/>
        <dbReference type="EC" id="2.7.7.38"/>
    </reaction>
</comment>
<dbReference type="EC" id="2.7.7.38" evidence="5"/>
<keyword evidence="5" id="KW-0963">Cytoplasm</keyword>
<dbReference type="Pfam" id="PF02348">
    <property type="entry name" value="CTP_transf_3"/>
    <property type="match status" value="1"/>
</dbReference>
<dbReference type="Gene3D" id="3.90.550.10">
    <property type="entry name" value="Spore Coat Polysaccharide Biosynthesis Protein SpsA, Chain A"/>
    <property type="match status" value="1"/>
</dbReference>
<comment type="similarity">
    <text evidence="5">Belongs to the KdsB family.</text>
</comment>
<evidence type="ECO:0000256" key="5">
    <source>
        <dbReference type="HAMAP-Rule" id="MF_00057"/>
    </source>
</evidence>
<dbReference type="InterPro" id="IPR004528">
    <property type="entry name" value="KdsB"/>
</dbReference>
<evidence type="ECO:0000313" key="6">
    <source>
        <dbReference type="EMBL" id="SNR78455.1"/>
    </source>
</evidence>
<dbReference type="CDD" id="cd02517">
    <property type="entry name" value="CMP-KDO-Synthetase"/>
    <property type="match status" value="1"/>
</dbReference>